<dbReference type="RefSeq" id="XP_039238660.1">
    <property type="nucleotide sequence ID" value="XM_039382726.1"/>
</dbReference>
<dbReference type="InterPro" id="IPR008271">
    <property type="entry name" value="Ser/Thr_kinase_AS"/>
</dbReference>
<feature type="region of interest" description="Disordered" evidence="6">
    <location>
        <begin position="1671"/>
        <end position="1701"/>
    </location>
</feature>
<dbReference type="GeneID" id="113990269"/>
<dbReference type="GO" id="GO:0005524">
    <property type="term" value="F:ATP binding"/>
    <property type="evidence" value="ECO:0007669"/>
    <property type="project" value="UniProtKB-UniRule"/>
</dbReference>
<evidence type="ECO:0000259" key="7">
    <source>
        <dbReference type="PROSITE" id="PS50011"/>
    </source>
</evidence>
<feature type="compositionally biased region" description="Acidic residues" evidence="6">
    <location>
        <begin position="38"/>
        <end position="47"/>
    </location>
</feature>
<feature type="compositionally biased region" description="Polar residues" evidence="6">
    <location>
        <begin position="1674"/>
        <end position="1684"/>
    </location>
</feature>
<dbReference type="InterPro" id="IPR011009">
    <property type="entry name" value="Kinase-like_dom_sf"/>
</dbReference>
<feature type="region of interest" description="Disordered" evidence="6">
    <location>
        <begin position="1618"/>
        <end position="1650"/>
    </location>
</feature>
<evidence type="ECO:0000256" key="6">
    <source>
        <dbReference type="SAM" id="MobiDB-lite"/>
    </source>
</evidence>
<feature type="region of interest" description="Disordered" evidence="6">
    <location>
        <begin position="308"/>
        <end position="363"/>
    </location>
</feature>
<evidence type="ECO:0000256" key="3">
    <source>
        <dbReference type="ARBA" id="ARBA00022741"/>
    </source>
</evidence>
<evidence type="ECO:0000313" key="8">
    <source>
        <dbReference type="Proteomes" id="UP000504627"/>
    </source>
</evidence>
<feature type="region of interest" description="Disordered" evidence="6">
    <location>
        <begin position="146"/>
        <end position="185"/>
    </location>
</feature>
<dbReference type="InterPro" id="IPR051931">
    <property type="entry name" value="PAK3-like"/>
</dbReference>
<feature type="binding site" evidence="5">
    <location>
        <position position="801"/>
    </location>
    <ligand>
        <name>ATP</name>
        <dbReference type="ChEBI" id="CHEBI:30616"/>
    </ligand>
</feature>
<feature type="region of interest" description="Disordered" evidence="6">
    <location>
        <begin position="650"/>
        <end position="685"/>
    </location>
</feature>
<feature type="region of interest" description="Disordered" evidence="6">
    <location>
        <begin position="112"/>
        <end position="133"/>
    </location>
</feature>
<feature type="compositionally biased region" description="Basic and acidic residues" evidence="6">
    <location>
        <begin position="1685"/>
        <end position="1701"/>
    </location>
</feature>
<feature type="region of interest" description="Disordered" evidence="6">
    <location>
        <begin position="2029"/>
        <end position="2088"/>
    </location>
</feature>
<evidence type="ECO:0000256" key="2">
    <source>
        <dbReference type="ARBA" id="ARBA00012513"/>
    </source>
</evidence>
<evidence type="ECO:0000313" key="9">
    <source>
        <dbReference type="RefSeq" id="XP_039238660.1"/>
    </source>
</evidence>
<feature type="compositionally biased region" description="Basic and acidic residues" evidence="6">
    <location>
        <begin position="2004"/>
        <end position="2017"/>
    </location>
</feature>
<feature type="domain" description="Protein kinase" evidence="7">
    <location>
        <begin position="771"/>
        <end position="1010"/>
    </location>
</feature>
<dbReference type="EC" id="2.7.11.1" evidence="2"/>
<feature type="binding site" evidence="5">
    <location>
        <position position="2145"/>
    </location>
    <ligand>
        <name>ATP</name>
        <dbReference type="ChEBI" id="CHEBI:30616"/>
    </ligand>
</feature>
<protein>
    <recommendedName>
        <fullName evidence="2">non-specific serine/threonine protein kinase</fullName>
        <ecNumber evidence="2">2.7.11.1</ecNumber>
    </recommendedName>
</protein>
<dbReference type="InterPro" id="IPR000719">
    <property type="entry name" value="Prot_kinase_dom"/>
</dbReference>
<dbReference type="PROSITE" id="PS00107">
    <property type="entry name" value="PROTEIN_KINASE_ATP"/>
    <property type="match status" value="4"/>
</dbReference>
<feature type="region of interest" description="Disordered" evidence="6">
    <location>
        <begin position="1031"/>
        <end position="1087"/>
    </location>
</feature>
<dbReference type="Pfam" id="PF00069">
    <property type="entry name" value="Pkinase"/>
    <property type="match status" value="5"/>
</dbReference>
<dbReference type="Gene3D" id="3.30.200.20">
    <property type="entry name" value="Phosphorylase Kinase, domain 1"/>
    <property type="match status" value="4"/>
</dbReference>
<keyword evidence="8" id="KW-1185">Reference proteome</keyword>
<dbReference type="GO" id="GO:0004674">
    <property type="term" value="F:protein serine/threonine kinase activity"/>
    <property type="evidence" value="ECO:0007669"/>
    <property type="project" value="UniProtKB-EC"/>
</dbReference>
<dbReference type="PROSITE" id="PS50011">
    <property type="entry name" value="PROTEIN_KINASE_DOM"/>
    <property type="match status" value="5"/>
</dbReference>
<accession>A0A7R5KDX8</accession>
<feature type="region of interest" description="Disordered" evidence="6">
    <location>
        <begin position="263"/>
        <end position="292"/>
    </location>
</feature>
<feature type="compositionally biased region" description="Basic and acidic residues" evidence="6">
    <location>
        <begin position="1046"/>
        <end position="1063"/>
    </location>
</feature>
<feature type="compositionally biased region" description="Basic and acidic residues" evidence="6">
    <location>
        <begin position="1633"/>
        <end position="1650"/>
    </location>
</feature>
<evidence type="ECO:0000256" key="5">
    <source>
        <dbReference type="PROSITE-ProRule" id="PRU10141"/>
    </source>
</evidence>
<feature type="binding site" evidence="5">
    <location>
        <position position="420"/>
    </location>
    <ligand>
        <name>ATP</name>
        <dbReference type="ChEBI" id="CHEBI:30616"/>
    </ligand>
</feature>
<sequence length="2403" mass="266708">MDFPRDGITSGYGDGQRAARPSDTTATPEPLLAPSDSGQEDEEEEVEKEPVAVGEVMPEGMEALPKDVPPELGTPRNPPPVFRSYLQSCLYGNVRPRWPTRLLLQTKWLQGTNPTPEPLLAPSLSGQEGEEEEVDNEPVAVVGAAEPEEIKSDTTVATQPLLAPSDSGQENEEEEVEKEPVAVGEVMPEGMEALPKDVPPQLETPRNPPPVFRSFLQSCLNWNVRPRWPTRQLLKHRFLKKSKILAKMAPLIDAVRRPRTAAPEPLLAPSVSGQEGKEEQVDNEPVAVVGATEPEEIKSILKSSAMAGVAAEPQPEEVSLPDTEMPSTSTGKRGTGKKCTQKTRTGKKSSGETSTGRKSSDQPQLISSLTSIYLADLKGIVSEENPAKKYTVQQQIGQGTFGTVFRGVDIATGGQVAIKKIFLGDQKHQSEKVVNEVTVLKRMRHPNIIHYIDSYLFNEELWLVMEYVEGCTLAAVVSKQALEEEMIASISRECLKGLDFLHSNRVIHRDIKSDNILLGMDGSVKLIGFGSCVWLLRGQRKQTSVHGTRFYMAPEMFRGDRYDAKVDIWALGITALEMVDGSPEAQNKLPELVSPRELSPEFHSFLHTCLNRKVKRRWTARKLLKHPFLEKSGSLTNMSPLLDAARKSRAERFTTPSPEPLLVPSLTGEESKEEQVEKENVKAKPEGMKSILKSSAMAAVAAAPQPEEVTFANTEMPSTSTGKGDTRKKSIPKKRIPKEITHRLPTLSPLTRLLLAELKGIVSEGNPTKKYTLKQQIGQGAFGAVFRGVDIATGGQVAIKKIFLRDRKNKRELVLNEVSLLSSMRHPNIIRYIDSYLFNEELWIVMEYVEGCPLSTVVSKQALEEEMIASISRECLKALDFLHSILVIHRDIKSDNILLGIDGSVKLIDFGFCAWLQPWQKKRRSFLGTRFYMAPEMLRRDRYGAKVDIWALGITALEMVDGPTQPKDMPPELETPRNLSPVFRSFLQSCLNPNAKHRWTAWQLLQHPFLGKSKSLVEMAPLIDAARRPRTAAPEPLLAPSVSGQEGKEEQVEKKVVKAKPEGVKSGTNVTPEPALAPSLSGQDIKEEQVDNELVAVVGAAEPEEIKSGTTAAPEPLLASSLSGQEGKEEQVDNELVAVVGATEPEEIKSGTNVTPEPLLAPSISGQDIKEEQVDNELVAVVGAAEPEEIKSGTTAAPEPLLAPSLSGQEGKEEQVDNELVAVVGAAEPEEIKSDTTAAPEPLLAPSDSGQEVEEKEVEKEPVAVGKVMPEGMKSILKRPGAAAEPQPKKVTFANTEMPSTSTGKGDTRKKSIAKKRIPKKITHRPPKLSPLTRLYLAELKGTVSEGNPTKKYTLQQIIGQGSCGRVFRGVDIDTGRQVAIKKMFLCKEKYAREIILTEVSLLRCVRHPNIIRYIDSYVFNEELWIVMEYVEGCPLSTVVSLQALEEEMIASISRECLKALDFLHSNRVIHRDIKSDNILLGMDGSVKLIDFGYCAWLKPWEKKRRSFIGTPYYMAPEMLIGDKYDAKVDIWALGITALEMVDGPTRPKDKPPQLKTRRNLSPEFHSFLHSCLKRNEKRRWTAGQLLKHPFLEKSGSLKNIRPLLDAVRRLLTERFTSPSPEPLVAPSVSGQESKEEQAEKENVKAKPEGVKSVLKSSAMAAVAAAPQPEEVTFANTEMPSTSTGKRDTQKKSIPKKIMDRPPKLSPLTRHFLAELKRYVSEGNPTKKYTLQQQIGQGTFGTVFRGVDIATGGQVAIKKIFVLDRKNTRELVLTEVAVLRSWKHPNIIHYIDSYLFNEELWIVMEYVEGCTLSTVVSKQALEEEMIASISQECLKALDFLHSHRMIHRDIKSDNILLGIDGSVKLIDFGFCAWLQPWQKKRWSFIGTRFYMAPEMLRGDRYDAKVDIWALGITALEMVDGPTQPKDVPPELETPRNLSPVFRSFLQSCLNQNAKRRWTARKLLKHRFLKKSKSLFEMVPLIDAVRRPRTAAPEPLLAPSLSGQEGKEEQVEKKVVKAKPEGVKSILKSSAMAGVAAAPQPKEDSLPDTEMPSTSTGKSGTGKKCTQKTRTGKKSSGETSTGRKSSDQPQLISSLTSIYLADLKGIVSEENPTKKYTLQQIIGQGTFGTVFRGVDIATGGQVAIKKIFLRDRKNKRALVVTEVVVLSSMRHPSIIHYIDSYLFNEELWLVTEYVEGCTLGDVISIQALEEEMIASISRECLKALDFLHSNRVIHRDIKSDNILLGVDGSVKLIDFGLCTWLQPRQKTWRSFFATPFYMASELLRRDRYDAKVDIWALGIMALEMVDGPTQPKDVPPELETPRNLSPVFRSFLQSCLNQNVKRRWTARKLLKHPFLGKSKSLVEMAPLIDAVRRPRTAAPEPLLAPSLSGQEGKEEQVEKEAASS</sequence>
<feature type="region of interest" description="Disordered" evidence="6">
    <location>
        <begin position="1"/>
        <end position="76"/>
    </location>
</feature>
<dbReference type="Proteomes" id="UP000504627">
    <property type="component" value="Unplaced"/>
</dbReference>
<feature type="region of interest" description="Disordered" evidence="6">
    <location>
        <begin position="2377"/>
        <end position="2403"/>
    </location>
</feature>
<gene>
    <name evidence="9" type="primary">LOC113990269</name>
</gene>
<dbReference type="SMART" id="SM00220">
    <property type="entry name" value="S_TKc"/>
    <property type="match status" value="5"/>
</dbReference>
<feature type="compositionally biased region" description="Basic residues" evidence="6">
    <location>
        <begin position="334"/>
        <end position="347"/>
    </location>
</feature>
<dbReference type="PROSITE" id="PS00108">
    <property type="entry name" value="PROTEIN_KINASE_ST"/>
    <property type="match status" value="5"/>
</dbReference>
<feature type="domain" description="Protein kinase" evidence="7">
    <location>
        <begin position="390"/>
        <end position="629"/>
    </location>
</feature>
<dbReference type="PANTHER" id="PTHR45832:SF22">
    <property type="entry name" value="SERINE_THREONINE-PROTEIN KINASE SAMKA-RELATED"/>
    <property type="match status" value="1"/>
</dbReference>
<dbReference type="InterPro" id="IPR017441">
    <property type="entry name" value="Protein_kinase_ATP_BS"/>
</dbReference>
<feature type="domain" description="Protein kinase" evidence="7">
    <location>
        <begin position="2115"/>
        <end position="2354"/>
    </location>
</feature>
<keyword evidence="4 5" id="KW-0067">ATP-binding</keyword>
<evidence type="ECO:0000256" key="1">
    <source>
        <dbReference type="ARBA" id="ARBA00008874"/>
    </source>
</evidence>
<feature type="region of interest" description="Disordered" evidence="6">
    <location>
        <begin position="1992"/>
        <end position="2017"/>
    </location>
</feature>
<reference evidence="9" key="1">
    <citation type="submission" date="2025-08" db="UniProtKB">
        <authorList>
            <consortium name="RefSeq"/>
        </authorList>
    </citation>
    <scope>IDENTIFICATION</scope>
    <source>
        <tissue evidence="9">Muscle</tissue>
    </source>
</reference>
<name>A0A7R5KDX8_9PASS</name>
<feature type="region of interest" description="Disordered" evidence="6">
    <location>
        <begin position="1189"/>
        <end position="1216"/>
    </location>
</feature>
<keyword evidence="3 5" id="KW-0547">Nucleotide-binding</keyword>
<feature type="compositionally biased region" description="Polar residues" evidence="6">
    <location>
        <begin position="2076"/>
        <end position="2088"/>
    </location>
</feature>
<feature type="compositionally biased region" description="Polar residues" evidence="6">
    <location>
        <begin position="351"/>
        <end position="363"/>
    </location>
</feature>
<feature type="compositionally biased region" description="Low complexity" evidence="6">
    <location>
        <begin position="2052"/>
        <end position="2063"/>
    </location>
</feature>
<feature type="compositionally biased region" description="Basic and acidic residues" evidence="6">
    <location>
        <begin position="669"/>
        <end position="685"/>
    </location>
</feature>
<comment type="similarity">
    <text evidence="1">Belongs to the protein kinase superfamily. STE Ser/Thr protein kinase family. STE20 subfamily.</text>
</comment>
<feature type="domain" description="Protein kinase" evidence="7">
    <location>
        <begin position="1729"/>
        <end position="1968"/>
    </location>
</feature>
<dbReference type="Gene3D" id="1.10.510.10">
    <property type="entry name" value="Transferase(Phosphotransferase) domain 1"/>
    <property type="match status" value="5"/>
</dbReference>
<feature type="compositionally biased region" description="Basic and acidic residues" evidence="6">
    <location>
        <begin position="2390"/>
        <end position="2403"/>
    </location>
</feature>
<evidence type="ECO:0000256" key="4">
    <source>
        <dbReference type="ARBA" id="ARBA00022840"/>
    </source>
</evidence>
<dbReference type="SUPFAM" id="SSF56112">
    <property type="entry name" value="Protein kinase-like (PK-like)"/>
    <property type="match status" value="5"/>
</dbReference>
<feature type="binding site" evidence="5">
    <location>
        <position position="1759"/>
    </location>
    <ligand>
        <name>ATP</name>
        <dbReference type="ChEBI" id="CHEBI:30616"/>
    </ligand>
</feature>
<dbReference type="PANTHER" id="PTHR45832">
    <property type="entry name" value="SERINE/THREONINE-PROTEIN KINASE SAMKA-RELATED-RELATED"/>
    <property type="match status" value="1"/>
</dbReference>
<feature type="domain" description="Protein kinase" evidence="7">
    <location>
        <begin position="1353"/>
        <end position="1592"/>
    </location>
</feature>
<dbReference type="InParanoid" id="A0A7R5KDX8"/>
<feature type="compositionally biased region" description="Low complexity" evidence="6">
    <location>
        <begin position="1031"/>
        <end position="1045"/>
    </location>
</feature>
<organism evidence="8 9">
    <name type="scientific">Pipra filicauda</name>
    <name type="common">Wire-tailed manakin</name>
    <dbReference type="NCBI Taxonomy" id="649802"/>
    <lineage>
        <taxon>Eukaryota</taxon>
        <taxon>Metazoa</taxon>
        <taxon>Chordata</taxon>
        <taxon>Craniata</taxon>
        <taxon>Vertebrata</taxon>
        <taxon>Euteleostomi</taxon>
        <taxon>Archelosauria</taxon>
        <taxon>Archosauria</taxon>
        <taxon>Dinosauria</taxon>
        <taxon>Saurischia</taxon>
        <taxon>Theropoda</taxon>
        <taxon>Coelurosauria</taxon>
        <taxon>Aves</taxon>
        <taxon>Neognathae</taxon>
        <taxon>Neoaves</taxon>
        <taxon>Telluraves</taxon>
        <taxon>Australaves</taxon>
        <taxon>Passeriformes</taxon>
        <taxon>Pipridae</taxon>
        <taxon>Pipra</taxon>
    </lineage>
</organism>
<feature type="region of interest" description="Disordered" evidence="6">
    <location>
        <begin position="1228"/>
        <end position="1262"/>
    </location>
</feature>
<proteinExistence type="inferred from homology"/>